<protein>
    <submittedName>
        <fullName evidence="1">Uncharacterized protein</fullName>
    </submittedName>
</protein>
<reference evidence="2 3" key="3">
    <citation type="submission" date="2017-03" db="EMBL/GenBank/DDBJ databases">
        <authorList>
            <person name="Afonso C.L."/>
            <person name="Miller P.J."/>
            <person name="Scott M.A."/>
            <person name="Spackman E."/>
            <person name="Goraichik I."/>
            <person name="Dimitrov K.M."/>
            <person name="Suarez D.L."/>
            <person name="Swayne D.E."/>
        </authorList>
    </citation>
    <scope>NUCLEOTIDE SEQUENCE [LARGE SCALE GENOMIC DNA]</scope>
    <source>
        <strain evidence="2">PRJEB14757</strain>
    </source>
</reference>
<reference evidence="1" key="1">
    <citation type="submission" date="2012-10" db="EMBL/GenBank/DDBJ databases">
        <authorList>
            <person name="Lefevre C."/>
        </authorList>
    </citation>
    <scope>NUCLEOTIDE SEQUENCE</scope>
    <source>
        <strain evidence="1">BW-1</strain>
    </source>
</reference>
<organism evidence="1">
    <name type="scientific">Desulfamplus magnetovallimortis</name>
    <dbReference type="NCBI Taxonomy" id="1246637"/>
    <lineage>
        <taxon>Bacteria</taxon>
        <taxon>Pseudomonadati</taxon>
        <taxon>Thermodesulfobacteriota</taxon>
        <taxon>Desulfobacteria</taxon>
        <taxon>Desulfobacterales</taxon>
        <taxon>Desulfobacteraceae</taxon>
        <taxon>Desulfamplus</taxon>
    </lineage>
</organism>
<proteinExistence type="predicted"/>
<evidence type="ECO:0000313" key="2">
    <source>
        <dbReference type="EMBL" id="SLM32795.1"/>
    </source>
</evidence>
<dbReference type="Proteomes" id="UP000191931">
    <property type="component" value="Unassembled WGS sequence"/>
</dbReference>
<dbReference type="EMBL" id="FWEV01000325">
    <property type="protein sequence ID" value="SLM32795.1"/>
    <property type="molecule type" value="Genomic_DNA"/>
</dbReference>
<dbReference type="EMBL" id="HF547348">
    <property type="protein sequence ID" value="CCO06744.1"/>
    <property type="molecule type" value="Genomic_DNA"/>
</dbReference>
<dbReference type="RefSeq" id="WP_080798393.1">
    <property type="nucleotide sequence ID" value="NZ_LT828540.1"/>
</dbReference>
<sequence>MKHSATDLDPRVILRTIESAISELGTFSTALILQDTVSKITGDSEAFDLAETLSETFPMYGELIATGNDPDDIKNFIKENTKYLAETLKGFTSIVVVGIEAVILDQLARHLPDSIIYIVPHTGNMDAERVLSNFPANVRLIDLRDLMPLGGVRSVLISYIFCPMGDDSFVYPVTFRAVGPDIRSAYNQIIGLNMLSGYQRYLSDMAPLYSTSRFFTTQFRMV</sequence>
<evidence type="ECO:0000313" key="3">
    <source>
        <dbReference type="Proteomes" id="UP000191931"/>
    </source>
</evidence>
<keyword evidence="3" id="KW-1185">Reference proteome</keyword>
<evidence type="ECO:0000313" key="1">
    <source>
        <dbReference type="EMBL" id="CCO06744.1"/>
    </source>
</evidence>
<name>L0R4F3_9BACT</name>
<gene>
    <name evidence="1" type="ORF">DEMABW1_80138</name>
    <name evidence="2" type="ORF">MTBBW1_80138</name>
</gene>
<dbReference type="STRING" id="1246637.MTBBW1_80138"/>
<accession>L0R4F3</accession>
<reference evidence="1" key="2">
    <citation type="submission" date="2012-12" db="EMBL/GenBank/DDBJ databases">
        <title>Region harboring genes involved in magnetosome formation of Candidatus Desulfamplus magnetosmortis.</title>
        <authorList>
            <person name="Lefevre C.T."/>
            <person name="Bazylinski D.A."/>
        </authorList>
    </citation>
    <scope>NUCLEOTIDE SEQUENCE</scope>
    <source>
        <strain evidence="1">BW-1</strain>
    </source>
</reference>
<dbReference type="AlphaFoldDB" id="L0R4F3"/>